<comment type="subcellular location">
    <subcellularLocation>
        <location evidence="1 4">Cell outer membrane</location>
    </subcellularLocation>
</comment>
<dbReference type="RefSeq" id="WP_068403212.1">
    <property type="nucleotide sequence ID" value="NZ_CP014504.1"/>
</dbReference>
<feature type="domain" description="TonB-dependent receptor plug" evidence="7">
    <location>
        <begin position="139"/>
        <end position="237"/>
    </location>
</feature>
<dbReference type="InterPro" id="IPR037066">
    <property type="entry name" value="Plug_dom_sf"/>
</dbReference>
<dbReference type="Proteomes" id="UP000071561">
    <property type="component" value="Chromosome"/>
</dbReference>
<dbReference type="Pfam" id="PF00593">
    <property type="entry name" value="TonB_dep_Rec_b-barrel"/>
    <property type="match status" value="1"/>
</dbReference>
<dbReference type="Pfam" id="PF07715">
    <property type="entry name" value="Plug"/>
    <property type="match status" value="1"/>
</dbReference>
<evidence type="ECO:0000313" key="9">
    <source>
        <dbReference type="Proteomes" id="UP000071561"/>
    </source>
</evidence>
<dbReference type="InterPro" id="IPR000531">
    <property type="entry name" value="Beta-barrel_TonB"/>
</dbReference>
<reference evidence="8 9" key="1">
    <citation type="submission" date="2016-03" db="EMBL/GenBank/DDBJ databases">
        <title>Complete genome sequence of Pedobacter cryoconitis PAMC 27485.</title>
        <authorList>
            <person name="Lee J."/>
            <person name="Kim O.-S."/>
        </authorList>
    </citation>
    <scope>NUCLEOTIDE SEQUENCE [LARGE SCALE GENOMIC DNA]</scope>
    <source>
        <strain evidence="8 9">PAMC 27485</strain>
    </source>
</reference>
<evidence type="ECO:0000256" key="3">
    <source>
        <dbReference type="ARBA" id="ARBA00023237"/>
    </source>
</evidence>
<feature type="chain" id="PRO_5007280587" description="TonB-dependent receptor" evidence="5">
    <location>
        <begin position="26"/>
        <end position="934"/>
    </location>
</feature>
<dbReference type="SUPFAM" id="SSF49464">
    <property type="entry name" value="Carboxypeptidase regulatory domain-like"/>
    <property type="match status" value="1"/>
</dbReference>
<evidence type="ECO:0000259" key="6">
    <source>
        <dbReference type="Pfam" id="PF00593"/>
    </source>
</evidence>
<dbReference type="Gene3D" id="2.170.130.10">
    <property type="entry name" value="TonB-dependent receptor, plug domain"/>
    <property type="match status" value="1"/>
</dbReference>
<dbReference type="InterPro" id="IPR012910">
    <property type="entry name" value="Plug_dom"/>
</dbReference>
<dbReference type="Pfam" id="PF13715">
    <property type="entry name" value="CarbopepD_reg_2"/>
    <property type="match status" value="1"/>
</dbReference>
<dbReference type="InterPro" id="IPR008969">
    <property type="entry name" value="CarboxyPept-like_regulatory"/>
</dbReference>
<keyword evidence="3" id="KW-0998">Cell outer membrane</keyword>
<dbReference type="KEGG" id="pcm:AY601_3445"/>
<gene>
    <name evidence="8" type="ORF">AY601_3445</name>
</gene>
<dbReference type="PANTHER" id="PTHR40980:SF5">
    <property type="entry name" value="TONB-DEPENDENT RECEPTOR"/>
    <property type="match status" value="1"/>
</dbReference>
<sequence precursor="true">MKLQLKLKEAIITLFCVFISAAGFAQSTGKIAGTVTDKKTGETLIGVTVKIKNTSKGLSTNVEGRYIIEGLAPGKYTVQASYVGYATKEITEIAVGANSATTINIVMEESNSQDLNEVVITSKARQESVSTLYANQKANLSISSGISAELIRKSPDRNTSDVLKRVSGASIQDNKFIIVRGLSDRYNSAMLNNAVLPNTEVDKKAFSFDILPANLIDAIVVNKTASADIPGDFSGGVVQITTKDFPDNKFLNLSLGTSFNTQSTFKDFLKTTNGGNGVFGTYHKDRNIPSSFPSRSDYLNLPVADRVSMSKQFANNWGYGGVKSILGPIFQANYGTTKRFKDDSQFGTVLSLSYRYDERLKESEQKAYAGDALGDQFNDKVYSYNTNIGGLANFAYSWGNNKIALKNIYNKVLENQFTSREGFDDSQTKFLRTADYLLQRSLISNQLTGNHLLSEERKIKLDWNLNFANTDRKEPGFKRMEYQEENGQPGYTRASIPSSGQADPRFGGNFSSKLNENLYGGSFDITVPVKWFQDNNKIKFGYFGQYRKRDFAARVIGFSRNGTFDTSLLNLPQDQIFAPENIRENGFVLNEITNGADQYNANSFLNAGYVMFDGYLTEKLRLGIGARLESYHQKLTSADNTFTPLVVDTTYTNLLPSVNLIYNLTEKANIRLSGSQTVGRPEFREIAPFSFYDFNKNVSVVGNPDLKQSKTTNVDLGYAVYPSSGQVFSVSAFYKHFDLPIEQSLQLGTSGRTFGYTNSESATLYGIEMEFRRSLDFIGERFNDFTFSTNASYMKSKVKVSETVNKTGERPLQGQSPYLINAGVQYNSKAENSMGVSLLYNRIGKRIWAVGNVQDPDIYEKSRNVLDLQISKKFAKSRAEVKLNYSDILNNKAIFYQKPRGTDPNAGFDAKTDHINISDRFGSTITLGFSYRIK</sequence>
<evidence type="ECO:0000313" key="8">
    <source>
        <dbReference type="EMBL" id="AMQ00311.1"/>
    </source>
</evidence>
<dbReference type="SUPFAM" id="SSF56935">
    <property type="entry name" value="Porins"/>
    <property type="match status" value="1"/>
</dbReference>
<dbReference type="PATRIC" id="fig|188932.3.peg.3583"/>
<keyword evidence="9" id="KW-1185">Reference proteome</keyword>
<dbReference type="OrthoDB" id="9768470at2"/>
<dbReference type="AlphaFoldDB" id="A0A127VGJ1"/>
<evidence type="ECO:0000256" key="2">
    <source>
        <dbReference type="ARBA" id="ARBA00023136"/>
    </source>
</evidence>
<name>A0A127VGJ1_9SPHI</name>
<dbReference type="EMBL" id="CP014504">
    <property type="protein sequence ID" value="AMQ00311.1"/>
    <property type="molecule type" value="Genomic_DNA"/>
</dbReference>
<accession>A0A127VGJ1</accession>
<dbReference type="Gene3D" id="2.60.40.1120">
    <property type="entry name" value="Carboxypeptidase-like, regulatory domain"/>
    <property type="match status" value="1"/>
</dbReference>
<feature type="signal peptide" evidence="5">
    <location>
        <begin position="1"/>
        <end position="25"/>
    </location>
</feature>
<dbReference type="Gene3D" id="2.40.170.20">
    <property type="entry name" value="TonB-dependent receptor, beta-barrel domain"/>
    <property type="match status" value="1"/>
</dbReference>
<evidence type="ECO:0000256" key="5">
    <source>
        <dbReference type="SAM" id="SignalP"/>
    </source>
</evidence>
<evidence type="ECO:0000259" key="7">
    <source>
        <dbReference type="Pfam" id="PF07715"/>
    </source>
</evidence>
<keyword evidence="5" id="KW-0732">Signal</keyword>
<dbReference type="InterPro" id="IPR036942">
    <property type="entry name" value="Beta-barrel_TonB_sf"/>
</dbReference>
<dbReference type="GO" id="GO:0009279">
    <property type="term" value="C:cell outer membrane"/>
    <property type="evidence" value="ECO:0007669"/>
    <property type="project" value="UniProtKB-SubCell"/>
</dbReference>
<comment type="similarity">
    <text evidence="4">Belongs to the TonB-dependent receptor family.</text>
</comment>
<feature type="domain" description="TonB-dependent receptor-like beta-barrel" evidence="6">
    <location>
        <begin position="446"/>
        <end position="875"/>
    </location>
</feature>
<keyword evidence="4" id="KW-0798">TonB box</keyword>
<organism evidence="8 9">
    <name type="scientific">Pedobacter cryoconitis</name>
    <dbReference type="NCBI Taxonomy" id="188932"/>
    <lineage>
        <taxon>Bacteria</taxon>
        <taxon>Pseudomonadati</taxon>
        <taxon>Bacteroidota</taxon>
        <taxon>Sphingobacteriia</taxon>
        <taxon>Sphingobacteriales</taxon>
        <taxon>Sphingobacteriaceae</taxon>
        <taxon>Pedobacter</taxon>
    </lineage>
</organism>
<keyword evidence="2 4" id="KW-0472">Membrane</keyword>
<protein>
    <recommendedName>
        <fullName evidence="10">TonB-dependent receptor</fullName>
    </recommendedName>
</protein>
<evidence type="ECO:0008006" key="10">
    <source>
        <dbReference type="Google" id="ProtNLM"/>
    </source>
</evidence>
<dbReference type="PANTHER" id="PTHR40980">
    <property type="entry name" value="PLUG DOMAIN-CONTAINING PROTEIN"/>
    <property type="match status" value="1"/>
</dbReference>
<proteinExistence type="inferred from homology"/>
<evidence type="ECO:0000256" key="1">
    <source>
        <dbReference type="ARBA" id="ARBA00004442"/>
    </source>
</evidence>
<evidence type="ECO:0000256" key="4">
    <source>
        <dbReference type="RuleBase" id="RU003357"/>
    </source>
</evidence>